<accession>A0A0A1TFS2</accession>
<gene>
    <name evidence="3" type="ORF">VHEMI04214</name>
</gene>
<dbReference type="InterPro" id="IPR023198">
    <property type="entry name" value="PGP-like_dom2"/>
</dbReference>
<keyword evidence="2" id="KW-0378">Hydrolase</keyword>
<reference evidence="3 4" key="1">
    <citation type="journal article" date="2015" name="Genome Announc.">
        <title>Draft Genome Sequence and Gene Annotation of the Entomopathogenic Fungus Verticillium hemipterigenum.</title>
        <authorList>
            <person name="Horn F."/>
            <person name="Habel A."/>
            <person name="Scharf D.H."/>
            <person name="Dworschak J."/>
            <person name="Brakhage A.A."/>
            <person name="Guthke R."/>
            <person name="Hertweck C."/>
            <person name="Linde J."/>
        </authorList>
    </citation>
    <scope>NUCLEOTIDE SEQUENCE [LARGE SCALE GENOMIC DNA]</scope>
</reference>
<dbReference type="InterPro" id="IPR006439">
    <property type="entry name" value="HAD-SF_hydro_IA"/>
</dbReference>
<comment type="similarity">
    <text evidence="1">Belongs to the HAD-like hydrolase superfamily. S-2-haloalkanoic acid dehalogenase family.</text>
</comment>
<evidence type="ECO:0000256" key="2">
    <source>
        <dbReference type="ARBA" id="ARBA00022801"/>
    </source>
</evidence>
<dbReference type="SUPFAM" id="SSF56784">
    <property type="entry name" value="HAD-like"/>
    <property type="match status" value="1"/>
</dbReference>
<evidence type="ECO:0008006" key="5">
    <source>
        <dbReference type="Google" id="ProtNLM"/>
    </source>
</evidence>
<dbReference type="InterPro" id="IPR051540">
    <property type="entry name" value="S-2-haloacid_dehalogenase"/>
</dbReference>
<dbReference type="Gene3D" id="3.40.50.1000">
    <property type="entry name" value="HAD superfamily/HAD-like"/>
    <property type="match status" value="1"/>
</dbReference>
<dbReference type="Gene3D" id="1.10.150.240">
    <property type="entry name" value="Putative phosphatase, domain 2"/>
    <property type="match status" value="1"/>
</dbReference>
<dbReference type="PANTHER" id="PTHR43316:SF3">
    <property type="entry name" value="HALOACID DEHALOGENASE, TYPE II (AFU_ORTHOLOGUE AFUA_2G07750)-RELATED"/>
    <property type="match status" value="1"/>
</dbReference>
<evidence type="ECO:0000313" key="3">
    <source>
        <dbReference type="EMBL" id="CEJ86812.1"/>
    </source>
</evidence>
<proteinExistence type="inferred from homology"/>
<dbReference type="GO" id="GO:0016791">
    <property type="term" value="F:phosphatase activity"/>
    <property type="evidence" value="ECO:0007669"/>
    <property type="project" value="UniProtKB-ARBA"/>
</dbReference>
<dbReference type="InterPro" id="IPR023214">
    <property type="entry name" value="HAD_sf"/>
</dbReference>
<sequence>MTPTNNSPLAAVKALTFDVFGTTVDWRASVVNELQRNIQDKLSGSISAELRERLKQLNEQDTGASEPWTTHFANTWRDSYVDFGHQQARAGQLDSANFKTTDQHFYDSLVELLGEWDLAGLFSAYELKSISLVWHRLVPWPDTVAGLAKLAAPPLGLVTVTLTNGNTDLIRNLNEFGQLGFQHLFCAEMLHAYKPAPDTYLGAAQKLGLQPGEVAMVAAHMSDLAAARNVGLRTVYVEREDEEWWDADDERLAQAREWVDVWISKDEDGFLELAKQLTKLQGQ</sequence>
<organism evidence="3 4">
    <name type="scientific">[Torrubiella] hemipterigena</name>
    <dbReference type="NCBI Taxonomy" id="1531966"/>
    <lineage>
        <taxon>Eukaryota</taxon>
        <taxon>Fungi</taxon>
        <taxon>Dikarya</taxon>
        <taxon>Ascomycota</taxon>
        <taxon>Pezizomycotina</taxon>
        <taxon>Sordariomycetes</taxon>
        <taxon>Hypocreomycetidae</taxon>
        <taxon>Hypocreales</taxon>
        <taxon>Clavicipitaceae</taxon>
        <taxon>Clavicipitaceae incertae sedis</taxon>
        <taxon>'Torrubiella' clade</taxon>
    </lineage>
</organism>
<dbReference type="NCBIfam" id="TIGR01428">
    <property type="entry name" value="HAD_type_II"/>
    <property type="match status" value="1"/>
</dbReference>
<dbReference type="Proteomes" id="UP000039046">
    <property type="component" value="Unassembled WGS sequence"/>
</dbReference>
<protein>
    <recommendedName>
        <fullName evidence="5">Haloacid dehalogenase</fullName>
    </recommendedName>
</protein>
<name>A0A0A1TFS2_9HYPO</name>
<dbReference type="GO" id="GO:0019120">
    <property type="term" value="F:hydrolase activity, acting on acid halide bonds, in C-halide compounds"/>
    <property type="evidence" value="ECO:0007669"/>
    <property type="project" value="InterPro"/>
</dbReference>
<dbReference type="AlphaFoldDB" id="A0A0A1TFS2"/>
<dbReference type="STRING" id="1531966.A0A0A1TFS2"/>
<dbReference type="HOGENOM" id="CLU_045011_3_0_1"/>
<dbReference type="OrthoDB" id="40579at2759"/>
<dbReference type="Pfam" id="PF00702">
    <property type="entry name" value="Hydrolase"/>
    <property type="match status" value="1"/>
</dbReference>
<dbReference type="SFLD" id="SFLDG01129">
    <property type="entry name" value="C1.5:_HAD__Beta-PGM__Phosphata"/>
    <property type="match status" value="1"/>
</dbReference>
<dbReference type="SFLD" id="SFLDS00003">
    <property type="entry name" value="Haloacid_Dehalogenase"/>
    <property type="match status" value="1"/>
</dbReference>
<dbReference type="EMBL" id="CDHN01000002">
    <property type="protein sequence ID" value="CEJ86812.1"/>
    <property type="molecule type" value="Genomic_DNA"/>
</dbReference>
<dbReference type="PANTHER" id="PTHR43316">
    <property type="entry name" value="HYDROLASE, HALOACID DELAHOGENASE-RELATED"/>
    <property type="match status" value="1"/>
</dbReference>
<keyword evidence="4" id="KW-1185">Reference proteome</keyword>
<dbReference type="InterPro" id="IPR036412">
    <property type="entry name" value="HAD-like_sf"/>
</dbReference>
<dbReference type="NCBIfam" id="TIGR01493">
    <property type="entry name" value="HAD-SF-IA-v2"/>
    <property type="match status" value="1"/>
</dbReference>
<evidence type="ECO:0000256" key="1">
    <source>
        <dbReference type="ARBA" id="ARBA00008106"/>
    </source>
</evidence>
<evidence type="ECO:0000313" key="4">
    <source>
        <dbReference type="Proteomes" id="UP000039046"/>
    </source>
</evidence>
<dbReference type="InterPro" id="IPR006328">
    <property type="entry name" value="2-HAD"/>
</dbReference>